<organism evidence="2 3">
    <name type="scientific">Candidatus Iainarchaeum sp</name>
    <dbReference type="NCBI Taxonomy" id="3101447"/>
    <lineage>
        <taxon>Archaea</taxon>
        <taxon>Candidatus Iainarchaeota</taxon>
        <taxon>Candidatus Iainarchaeia</taxon>
        <taxon>Candidatus Iainarchaeales</taxon>
        <taxon>Candidatus Iainarchaeaceae</taxon>
        <taxon>Candidatus Iainarchaeum</taxon>
    </lineage>
</organism>
<reference evidence="2 3" key="1">
    <citation type="journal article" date="2020" name="Biotechnol. Biofuels">
        <title>New insights from the biogas microbiome by comprehensive genome-resolved metagenomics of nearly 1600 species originating from multiple anaerobic digesters.</title>
        <authorList>
            <person name="Campanaro S."/>
            <person name="Treu L."/>
            <person name="Rodriguez-R L.M."/>
            <person name="Kovalovszki A."/>
            <person name="Ziels R.M."/>
            <person name="Maus I."/>
            <person name="Zhu X."/>
            <person name="Kougias P.G."/>
            <person name="Basile A."/>
            <person name="Luo G."/>
            <person name="Schluter A."/>
            <person name="Konstantinidis K.T."/>
            <person name="Angelidaki I."/>
        </authorList>
    </citation>
    <scope>NUCLEOTIDE SEQUENCE [LARGE SCALE GENOMIC DNA]</scope>
    <source>
        <strain evidence="2">AS22ysBPME_79</strain>
    </source>
</reference>
<evidence type="ECO:0000259" key="1">
    <source>
        <dbReference type="Pfam" id="PF07754"/>
    </source>
</evidence>
<accession>A0A7K4BYS3</accession>
<dbReference type="Proteomes" id="UP000526302">
    <property type="component" value="Unassembled WGS sequence"/>
</dbReference>
<dbReference type="Pfam" id="PF07754">
    <property type="entry name" value="HVO_2753_ZBP"/>
    <property type="match status" value="1"/>
</dbReference>
<dbReference type="InterPro" id="IPR044720">
    <property type="entry name" value="HVO_2753-like"/>
</dbReference>
<comment type="caution">
    <text evidence="2">The sequence shown here is derived from an EMBL/GenBank/DDBJ whole genome shotgun (WGS) entry which is preliminary data.</text>
</comment>
<feature type="domain" description="Small zinc finger protein HVO-2753-like zinc-binding pocket" evidence="1">
    <location>
        <begin position="4"/>
        <end position="47"/>
    </location>
</feature>
<dbReference type="NCBIfam" id="NF011481">
    <property type="entry name" value="PRK14890.1"/>
    <property type="match status" value="1"/>
</dbReference>
<dbReference type="PANTHER" id="PTHR40733:SF1">
    <property type="entry name" value="SMALL ZINC FINGER PROTEIN HVO-2753-LIKE ZINC-BINDING POCKET DOMAIN-CONTAINING PROTEIN"/>
    <property type="match status" value="1"/>
</dbReference>
<dbReference type="EMBL" id="JAAZKV010000009">
    <property type="protein sequence ID" value="NMA44410.1"/>
    <property type="molecule type" value="Genomic_DNA"/>
</dbReference>
<dbReference type="InterPro" id="IPR011668">
    <property type="entry name" value="HVO_2753-like_ZBP"/>
</dbReference>
<dbReference type="PANTHER" id="PTHR40733">
    <property type="entry name" value="ZINC-RIBBON RNA-BINDING PROTEIN INVOLVED IN TRANSLATION-RELATED"/>
    <property type="match status" value="1"/>
</dbReference>
<proteinExistence type="predicted"/>
<dbReference type="AlphaFoldDB" id="A0A7K4BYS3"/>
<protein>
    <submittedName>
        <fullName evidence="2">DUF1610 domain-containing protein</fullName>
    </submittedName>
</protein>
<evidence type="ECO:0000313" key="2">
    <source>
        <dbReference type="EMBL" id="NMA44410.1"/>
    </source>
</evidence>
<evidence type="ECO:0000313" key="3">
    <source>
        <dbReference type="Proteomes" id="UP000526302"/>
    </source>
</evidence>
<gene>
    <name evidence="2" type="ORF">GX950_01180</name>
</gene>
<name>A0A7K4BYS3_9ARCH</name>
<sequence length="51" mass="5716">MKTCTTCNKIVTDSKTEFKCPECGKTTIIRCDHCKMTTKTYTCKECGFVGP</sequence>